<evidence type="ECO:0000313" key="3">
    <source>
        <dbReference type="EMBL" id="EFC38071.1"/>
    </source>
</evidence>
<organism evidence="4">
    <name type="scientific">Naegleria gruberi</name>
    <name type="common">Amoeba</name>
    <dbReference type="NCBI Taxonomy" id="5762"/>
    <lineage>
        <taxon>Eukaryota</taxon>
        <taxon>Discoba</taxon>
        <taxon>Heterolobosea</taxon>
        <taxon>Tetramitia</taxon>
        <taxon>Eutetramitia</taxon>
        <taxon>Vahlkampfiidae</taxon>
        <taxon>Naegleria</taxon>
    </lineage>
</organism>
<dbReference type="EMBL" id="GG738911">
    <property type="protein sequence ID" value="EFC38071.1"/>
    <property type="molecule type" value="Genomic_DNA"/>
</dbReference>
<dbReference type="KEGG" id="ngr:NAEGRDRAFT_74150"/>
<keyword evidence="1" id="KW-0175">Coiled coil</keyword>
<evidence type="ECO:0000256" key="1">
    <source>
        <dbReference type="SAM" id="Coils"/>
    </source>
</evidence>
<dbReference type="InParanoid" id="D2VYK2"/>
<feature type="region of interest" description="Disordered" evidence="2">
    <location>
        <begin position="251"/>
        <end position="284"/>
    </location>
</feature>
<dbReference type="AlphaFoldDB" id="D2VYK2"/>
<dbReference type="Proteomes" id="UP000006671">
    <property type="component" value="Unassembled WGS sequence"/>
</dbReference>
<dbReference type="GeneID" id="8858024"/>
<feature type="coiled-coil region" evidence="1">
    <location>
        <begin position="316"/>
        <end position="357"/>
    </location>
</feature>
<gene>
    <name evidence="3" type="ORF">NAEGRDRAFT_74150</name>
</gene>
<keyword evidence="4" id="KW-1185">Reference proteome</keyword>
<dbReference type="RefSeq" id="XP_002670815.1">
    <property type="nucleotide sequence ID" value="XM_002670769.1"/>
</dbReference>
<protein>
    <submittedName>
        <fullName evidence="3">Predicted protein</fullName>
    </submittedName>
</protein>
<sequence>MPPKIQPPTWSENDRTNIKQMFDAFKNKSIPENVDLMNYGRYIANNYLNSKIVLGNLNTNKSNTWKEWEKKGYLNDLEYFYNNLQVKYYLTNIKLSPTNNPIVGNNYLIGKEVQVDPKKLLFKSTTTKTIRLGKGILSTINENNYSMKDIIYSTKYKECFNETNSSLDIPKHLLFEIPIDSNKSTPISKCQTKTDLNLQSIKQSFPPLSSEVEESNVFDNKELKIKELLIDSTNDDDDNLFDMDLVSEILKNKTKPPSTPPSTKLPTTSPPTTPLTITPTIPPTPLTITPTLDSLLQIATPVILKGEEKKRKFDDYENDEQNEKVLKRYIKSLEEKINKLEKKIEKKSKIIENLMENQNNSKKVSEIEYIIQQTKPIAENIINNSKIVQNFIGDVNELLSQTHNCKPVIIMEKKNKIILSDEEKNNYLKMITYHNDKSVTFNLDSILGKQIRISESQYQQLLNRGNLKSGFTKNLFLEFFKLKSSDLTEEQIEKVFRFLAIIKPITFDKKRFKKDRKNLEKKKTKNDDDDFEENEITKDINNSDNEKFEISDNNVNQYDLTNNLECMY</sequence>
<name>D2VYK2_NAEGR</name>
<proteinExistence type="predicted"/>
<dbReference type="VEuPathDB" id="AmoebaDB:NAEGRDRAFT_74150"/>
<evidence type="ECO:0000256" key="2">
    <source>
        <dbReference type="SAM" id="MobiDB-lite"/>
    </source>
</evidence>
<accession>D2VYK2</accession>
<reference evidence="3 4" key="1">
    <citation type="journal article" date="2010" name="Cell">
        <title>The genome of Naegleria gruberi illuminates early eukaryotic versatility.</title>
        <authorList>
            <person name="Fritz-Laylin L.K."/>
            <person name="Prochnik S.E."/>
            <person name="Ginger M.L."/>
            <person name="Dacks J.B."/>
            <person name="Carpenter M.L."/>
            <person name="Field M.C."/>
            <person name="Kuo A."/>
            <person name="Paredez A."/>
            <person name="Chapman J."/>
            <person name="Pham J."/>
            <person name="Shu S."/>
            <person name="Neupane R."/>
            <person name="Cipriano M."/>
            <person name="Mancuso J."/>
            <person name="Tu H."/>
            <person name="Salamov A."/>
            <person name="Lindquist E."/>
            <person name="Shapiro H."/>
            <person name="Lucas S."/>
            <person name="Grigoriev I.V."/>
            <person name="Cande W.Z."/>
            <person name="Fulton C."/>
            <person name="Rokhsar D.S."/>
            <person name="Dawson S.C."/>
        </authorList>
    </citation>
    <scope>NUCLEOTIDE SEQUENCE [LARGE SCALE GENOMIC DNA]</scope>
    <source>
        <strain evidence="3 4">NEG-M</strain>
    </source>
</reference>
<evidence type="ECO:0000313" key="4">
    <source>
        <dbReference type="Proteomes" id="UP000006671"/>
    </source>
</evidence>